<dbReference type="Gene3D" id="3.80.10.10">
    <property type="entry name" value="Ribonuclease Inhibitor"/>
    <property type="match status" value="1"/>
</dbReference>
<proteinExistence type="predicted"/>
<reference evidence="1 2" key="1">
    <citation type="journal article" date="2014" name="PLoS ONE">
        <title>Global Analysis of Gene Expression Profiles in Physic Nut (Jatropha curcas L.) Seedlings Exposed to Salt Stress.</title>
        <authorList>
            <person name="Zhang L."/>
            <person name="Zhang C."/>
            <person name="Wu P."/>
            <person name="Chen Y."/>
            <person name="Li M."/>
            <person name="Jiang H."/>
            <person name="Wu G."/>
        </authorList>
    </citation>
    <scope>NUCLEOTIDE SEQUENCE [LARGE SCALE GENOMIC DNA]</scope>
    <source>
        <strain evidence="2">cv. GZQX0401</strain>
        <tissue evidence="1">Young leaves</tissue>
    </source>
</reference>
<evidence type="ECO:0000313" key="2">
    <source>
        <dbReference type="Proteomes" id="UP000027138"/>
    </source>
</evidence>
<dbReference type="SUPFAM" id="SSF52058">
    <property type="entry name" value="L domain-like"/>
    <property type="match status" value="1"/>
</dbReference>
<dbReference type="InterPro" id="IPR032675">
    <property type="entry name" value="LRR_dom_sf"/>
</dbReference>
<gene>
    <name evidence="1" type="ORF">JCGZ_10282</name>
</gene>
<organism evidence="1 2">
    <name type="scientific">Jatropha curcas</name>
    <name type="common">Barbados nut</name>
    <dbReference type="NCBI Taxonomy" id="180498"/>
    <lineage>
        <taxon>Eukaryota</taxon>
        <taxon>Viridiplantae</taxon>
        <taxon>Streptophyta</taxon>
        <taxon>Embryophyta</taxon>
        <taxon>Tracheophyta</taxon>
        <taxon>Spermatophyta</taxon>
        <taxon>Magnoliopsida</taxon>
        <taxon>eudicotyledons</taxon>
        <taxon>Gunneridae</taxon>
        <taxon>Pentapetalae</taxon>
        <taxon>rosids</taxon>
        <taxon>fabids</taxon>
        <taxon>Malpighiales</taxon>
        <taxon>Euphorbiaceae</taxon>
        <taxon>Crotonoideae</taxon>
        <taxon>Jatropheae</taxon>
        <taxon>Jatropha</taxon>
    </lineage>
</organism>
<dbReference type="OrthoDB" id="851998at2759"/>
<dbReference type="EMBL" id="KK914219">
    <property type="protein sequence ID" value="KDP46442.1"/>
    <property type="molecule type" value="Genomic_DNA"/>
</dbReference>
<name>A0A067LDG0_JATCU</name>
<protein>
    <submittedName>
        <fullName evidence="1">Uncharacterized protein</fullName>
    </submittedName>
</protein>
<accession>A0A067LDG0</accession>
<evidence type="ECO:0000313" key="1">
    <source>
        <dbReference type="EMBL" id="KDP46442.1"/>
    </source>
</evidence>
<dbReference type="STRING" id="180498.A0A067LDG0"/>
<keyword evidence="2" id="KW-1185">Reference proteome</keyword>
<sequence length="155" mass="17848">MRLELGVGSQTIIDQERNFFFPFNSFEKGIETRSEEILEYLVGQKSALSLREDFESFPEETLLPVTLTFLRICDFQNLKSLECLGLQHLTALRELEIFYCPKLQSMPKEGLPSSLSCLSICICPLLEERCEKEKGEDWPKISHSPHIEIGFSEIK</sequence>
<dbReference type="Proteomes" id="UP000027138">
    <property type="component" value="Unassembled WGS sequence"/>
</dbReference>
<dbReference type="AlphaFoldDB" id="A0A067LDG0"/>